<reference evidence="2 3" key="1">
    <citation type="submission" date="2021-12" db="EMBL/GenBank/DDBJ databases">
        <title>Genome sequencing of bacteria with rrn-lacking chromosome and rrn-plasmid.</title>
        <authorList>
            <person name="Anda M."/>
            <person name="Iwasaki W."/>
        </authorList>
    </citation>
    <scope>NUCLEOTIDE SEQUENCE [LARGE SCALE GENOMIC DNA]</scope>
    <source>
        <strain evidence="2 3">NBRC 15940</strain>
    </source>
</reference>
<dbReference type="RefSeq" id="WP_060689280.1">
    <property type="nucleotide sequence ID" value="NZ_BQKE01000003.1"/>
</dbReference>
<accession>A0AAN4W0H4</accession>
<comment type="caution">
    <text evidence="2">The sequence shown here is derived from an EMBL/GenBank/DDBJ whole genome shotgun (WGS) entry which is preliminary data.</text>
</comment>
<evidence type="ECO:0000313" key="2">
    <source>
        <dbReference type="EMBL" id="GJM63434.1"/>
    </source>
</evidence>
<organism evidence="2 3">
    <name type="scientific">Persicobacter diffluens</name>
    <dbReference type="NCBI Taxonomy" id="981"/>
    <lineage>
        <taxon>Bacteria</taxon>
        <taxon>Pseudomonadati</taxon>
        <taxon>Bacteroidota</taxon>
        <taxon>Cytophagia</taxon>
        <taxon>Cytophagales</taxon>
        <taxon>Persicobacteraceae</taxon>
        <taxon>Persicobacter</taxon>
    </lineage>
</organism>
<gene>
    <name evidence="2" type="ORF">PEDI_39860</name>
</gene>
<dbReference type="EMBL" id="BQKE01000003">
    <property type="protein sequence ID" value="GJM63434.1"/>
    <property type="molecule type" value="Genomic_DNA"/>
</dbReference>
<dbReference type="Proteomes" id="UP001310022">
    <property type="component" value="Unassembled WGS sequence"/>
</dbReference>
<protein>
    <recommendedName>
        <fullName evidence="1">Pvc16 N-terminal domain-containing protein</fullName>
    </recommendedName>
</protein>
<dbReference type="Pfam" id="PF14065">
    <property type="entry name" value="Pvc16_N"/>
    <property type="match status" value="1"/>
</dbReference>
<sequence>MIHEVMSALQDAIEDYFRGRFDAMDGKILLSGLVDQEGKPLAFEEDNVVITLVNIEREQVLGRSRGLVADGENIPFHLKIWLLFSVPSVEGNYEEALKLISGLISFFQANQSIPGADLGLPSNIEKLTFEYHAEELLGMSNMWGMHGGRYLPSALFKVRIVTFNEDFSAPTGRVKGLGAKIF</sequence>
<name>A0AAN4W0H4_9BACT</name>
<evidence type="ECO:0000313" key="3">
    <source>
        <dbReference type="Proteomes" id="UP001310022"/>
    </source>
</evidence>
<dbReference type="AlphaFoldDB" id="A0AAN4W0H4"/>
<dbReference type="InterPro" id="IPR025351">
    <property type="entry name" value="Pvc16_N"/>
</dbReference>
<feature type="domain" description="Pvc16 N-terminal" evidence="1">
    <location>
        <begin position="5"/>
        <end position="173"/>
    </location>
</feature>
<evidence type="ECO:0000259" key="1">
    <source>
        <dbReference type="Pfam" id="PF14065"/>
    </source>
</evidence>
<proteinExistence type="predicted"/>
<keyword evidence="3" id="KW-1185">Reference proteome</keyword>